<keyword evidence="7 8" id="KW-0067">ATP-binding</keyword>
<evidence type="ECO:0000313" key="12">
    <source>
        <dbReference type="EMBL" id="KAJ9540030.1"/>
    </source>
</evidence>
<dbReference type="GO" id="GO:0009506">
    <property type="term" value="C:plasmodesma"/>
    <property type="evidence" value="ECO:0007669"/>
    <property type="project" value="TreeGrafter"/>
</dbReference>
<evidence type="ECO:0000256" key="9">
    <source>
        <dbReference type="RuleBase" id="RU000304"/>
    </source>
</evidence>
<dbReference type="InterPro" id="IPR001245">
    <property type="entry name" value="Ser-Thr/Tyr_kinase_cat_dom"/>
</dbReference>
<evidence type="ECO:0000259" key="10">
    <source>
        <dbReference type="PROSITE" id="PS50011"/>
    </source>
</evidence>
<organism evidence="12 13">
    <name type="scientific">Centaurea solstitialis</name>
    <name type="common">yellow star-thistle</name>
    <dbReference type="NCBI Taxonomy" id="347529"/>
    <lineage>
        <taxon>Eukaryota</taxon>
        <taxon>Viridiplantae</taxon>
        <taxon>Streptophyta</taxon>
        <taxon>Embryophyta</taxon>
        <taxon>Tracheophyta</taxon>
        <taxon>Spermatophyta</taxon>
        <taxon>Magnoliopsida</taxon>
        <taxon>eudicotyledons</taxon>
        <taxon>Gunneridae</taxon>
        <taxon>Pentapetalae</taxon>
        <taxon>asterids</taxon>
        <taxon>campanulids</taxon>
        <taxon>Asterales</taxon>
        <taxon>Asteraceae</taxon>
        <taxon>Carduoideae</taxon>
        <taxon>Cardueae</taxon>
        <taxon>Centaureinae</taxon>
        <taxon>Centaurea</taxon>
    </lineage>
</organism>
<dbReference type="InterPro" id="IPR001229">
    <property type="entry name" value="Jacalin-like_lectin_dom"/>
</dbReference>
<dbReference type="GO" id="GO:0004674">
    <property type="term" value="F:protein serine/threonine kinase activity"/>
    <property type="evidence" value="ECO:0007669"/>
    <property type="project" value="UniProtKB-KW"/>
</dbReference>
<keyword evidence="4" id="KW-0430">Lectin</keyword>
<dbReference type="GO" id="GO:0004714">
    <property type="term" value="F:transmembrane receptor protein tyrosine kinase activity"/>
    <property type="evidence" value="ECO:0007669"/>
    <property type="project" value="InterPro"/>
</dbReference>
<dbReference type="PANTHER" id="PTHR27003">
    <property type="entry name" value="OS07G0166700 PROTEIN"/>
    <property type="match status" value="1"/>
</dbReference>
<protein>
    <recommendedName>
        <fullName evidence="14">Jacalin-like lectin domain-containing protein</fullName>
    </recommendedName>
</protein>
<evidence type="ECO:0000256" key="2">
    <source>
        <dbReference type="ARBA" id="ARBA00022527"/>
    </source>
</evidence>
<dbReference type="PROSITE" id="PS00107">
    <property type="entry name" value="PROTEIN_KINASE_ATP"/>
    <property type="match status" value="1"/>
</dbReference>
<dbReference type="PANTHER" id="PTHR27003:SF326">
    <property type="entry name" value="PROTEIN KINASE DOMAIN-CONTAINING PROTEIN"/>
    <property type="match status" value="1"/>
</dbReference>
<sequence>MTSSTVALLYNIIQRNDSKKQISDIMSIAPKLKHLQIPLDRIKLATNNFADQNILGRGGFGKVYKGELPMSTTSGEPFNTIIVAVKRLDLKSRRQSGQGRQQFFREIFILANHKHANMVTLVGFCEEGDEHIIVYEHEAHGSLDKFLGNTELTWLQRVRICLGAARGLVYLHGSDASVHRVIHCDIKSANILLDENWEAKISDFGLSKIGLMHQEFTYLFTNACGTKGYVDPQYAANNVLTKESDVYSFGMVLFEVLCGRCATVVNVIDKKHNYDYLSESVKLHYEKGTLDEIIFSSLREEIKPSSLETFSRIAYRCLNTDNENRPTMRAIVQELETALELQMNIRKTELWGSSTGGEPWSFRLESNKKLRKIFIDHKRWIYSIAFTTQDVGDSVNYFQQYGAACGPSGDTITQVNFDIDEEIIEIQGTITKVPIISGSLTLLSSLCFLTNKKRYGPFGYEEEDARFSKSWDEGSFRGFYGRAGFYLDGLGCFLKSIP</sequence>
<feature type="domain" description="Jacalin-type lectin" evidence="11">
    <location>
        <begin position="345"/>
        <end position="496"/>
    </location>
</feature>
<dbReference type="InterPro" id="IPR036404">
    <property type="entry name" value="Jacalin-like_lectin_dom_sf"/>
</dbReference>
<dbReference type="InterPro" id="IPR008271">
    <property type="entry name" value="Ser/Thr_kinase_AS"/>
</dbReference>
<dbReference type="Proteomes" id="UP001172457">
    <property type="component" value="Chromosome 7"/>
</dbReference>
<gene>
    <name evidence="12" type="ORF">OSB04_026536</name>
</gene>
<dbReference type="InterPro" id="IPR011009">
    <property type="entry name" value="Kinase-like_dom_sf"/>
</dbReference>
<evidence type="ECO:0000256" key="3">
    <source>
        <dbReference type="ARBA" id="ARBA00022679"/>
    </source>
</evidence>
<evidence type="ECO:0000256" key="4">
    <source>
        <dbReference type="ARBA" id="ARBA00022734"/>
    </source>
</evidence>
<dbReference type="GO" id="GO:0030246">
    <property type="term" value="F:carbohydrate binding"/>
    <property type="evidence" value="ECO:0007669"/>
    <property type="project" value="UniProtKB-KW"/>
</dbReference>
<evidence type="ECO:0000256" key="6">
    <source>
        <dbReference type="ARBA" id="ARBA00022777"/>
    </source>
</evidence>
<evidence type="ECO:0000313" key="13">
    <source>
        <dbReference type="Proteomes" id="UP001172457"/>
    </source>
</evidence>
<comment type="similarity">
    <text evidence="9">Belongs to the protein kinase superfamily.</text>
</comment>
<dbReference type="PROSITE" id="PS50011">
    <property type="entry name" value="PROTEIN_KINASE_DOM"/>
    <property type="match status" value="1"/>
</dbReference>
<dbReference type="GO" id="GO:0005886">
    <property type="term" value="C:plasma membrane"/>
    <property type="evidence" value="ECO:0007669"/>
    <property type="project" value="TreeGrafter"/>
</dbReference>
<dbReference type="SMART" id="SM00915">
    <property type="entry name" value="Jacalin"/>
    <property type="match status" value="1"/>
</dbReference>
<proteinExistence type="inferred from homology"/>
<dbReference type="EMBL" id="JARYMX010000007">
    <property type="protein sequence ID" value="KAJ9540030.1"/>
    <property type="molecule type" value="Genomic_DNA"/>
</dbReference>
<comment type="caution">
    <text evidence="12">The sequence shown here is derived from an EMBL/GenBank/DDBJ whole genome shotgun (WGS) entry which is preliminary data.</text>
</comment>
<evidence type="ECO:0008006" key="14">
    <source>
        <dbReference type="Google" id="ProtNLM"/>
    </source>
</evidence>
<keyword evidence="13" id="KW-1185">Reference proteome</keyword>
<feature type="binding site" evidence="8">
    <location>
        <position position="86"/>
    </location>
    <ligand>
        <name>ATP</name>
        <dbReference type="ChEBI" id="CHEBI:30616"/>
    </ligand>
</feature>
<dbReference type="PROSITE" id="PS51752">
    <property type="entry name" value="JACALIN_LECTIN"/>
    <property type="match status" value="1"/>
</dbReference>
<keyword evidence="5 8" id="KW-0547">Nucleotide-binding</keyword>
<dbReference type="InterPro" id="IPR017441">
    <property type="entry name" value="Protein_kinase_ATP_BS"/>
</dbReference>
<evidence type="ECO:0000256" key="8">
    <source>
        <dbReference type="PROSITE-ProRule" id="PRU10141"/>
    </source>
</evidence>
<evidence type="ECO:0000256" key="5">
    <source>
        <dbReference type="ARBA" id="ARBA00022741"/>
    </source>
</evidence>
<evidence type="ECO:0000259" key="11">
    <source>
        <dbReference type="PROSITE" id="PS51752"/>
    </source>
</evidence>
<dbReference type="InterPro" id="IPR045272">
    <property type="entry name" value="ANXUR1/2-like"/>
</dbReference>
<dbReference type="GO" id="GO:0005524">
    <property type="term" value="F:ATP binding"/>
    <property type="evidence" value="ECO:0007669"/>
    <property type="project" value="UniProtKB-UniRule"/>
</dbReference>
<keyword evidence="2 9" id="KW-0723">Serine/threonine-protein kinase</keyword>
<dbReference type="Pfam" id="PF01419">
    <property type="entry name" value="Jacalin"/>
    <property type="match status" value="1"/>
</dbReference>
<evidence type="ECO:0000256" key="7">
    <source>
        <dbReference type="ARBA" id="ARBA00022840"/>
    </source>
</evidence>
<dbReference type="Gene3D" id="2.100.10.30">
    <property type="entry name" value="Jacalin-like lectin domain"/>
    <property type="match status" value="1"/>
</dbReference>
<dbReference type="Gene3D" id="1.10.510.10">
    <property type="entry name" value="Transferase(Phosphotransferase) domain 1"/>
    <property type="match status" value="1"/>
</dbReference>
<feature type="domain" description="Protein kinase" evidence="10">
    <location>
        <begin position="49"/>
        <end position="339"/>
    </location>
</feature>
<dbReference type="Pfam" id="PF07714">
    <property type="entry name" value="PK_Tyr_Ser-Thr"/>
    <property type="match status" value="1"/>
</dbReference>
<accession>A0AA38SC23</accession>
<dbReference type="SUPFAM" id="SSF51101">
    <property type="entry name" value="Mannose-binding lectins"/>
    <property type="match status" value="1"/>
</dbReference>
<dbReference type="InterPro" id="IPR000719">
    <property type="entry name" value="Prot_kinase_dom"/>
</dbReference>
<dbReference type="SUPFAM" id="SSF56112">
    <property type="entry name" value="Protein kinase-like (PK-like)"/>
    <property type="match status" value="1"/>
</dbReference>
<dbReference type="AlphaFoldDB" id="A0AA38SC23"/>
<reference evidence="12" key="1">
    <citation type="submission" date="2023-03" db="EMBL/GenBank/DDBJ databases">
        <title>Chromosome-scale reference genome and RAD-based genetic map of yellow starthistle (Centaurea solstitialis) reveal putative structural variation and QTLs associated with invader traits.</title>
        <authorList>
            <person name="Reatini B."/>
            <person name="Cang F.A."/>
            <person name="Jiang Q."/>
            <person name="Mckibben M.T.W."/>
            <person name="Barker M.S."/>
            <person name="Rieseberg L.H."/>
            <person name="Dlugosch K.M."/>
        </authorList>
    </citation>
    <scope>NUCLEOTIDE SEQUENCE</scope>
    <source>
        <strain evidence="12">CAN-66</strain>
        <tissue evidence="12">Leaf</tissue>
    </source>
</reference>
<dbReference type="PROSITE" id="PS00108">
    <property type="entry name" value="PROTEIN_KINASE_ST"/>
    <property type="match status" value="1"/>
</dbReference>
<dbReference type="SMART" id="SM00220">
    <property type="entry name" value="S_TKc"/>
    <property type="match status" value="1"/>
</dbReference>
<name>A0AA38SC23_9ASTR</name>
<evidence type="ECO:0000256" key="1">
    <source>
        <dbReference type="ARBA" id="ARBA00006568"/>
    </source>
</evidence>
<dbReference type="Gene3D" id="3.30.200.20">
    <property type="entry name" value="Phosphorylase Kinase, domain 1"/>
    <property type="match status" value="1"/>
</dbReference>
<comment type="similarity">
    <text evidence="1">Belongs to the jacalin lectin family.</text>
</comment>
<keyword evidence="6" id="KW-0418">Kinase</keyword>
<keyword evidence="3" id="KW-0808">Transferase</keyword>